<protein>
    <recommendedName>
        <fullName evidence="12">Tryptophan synthase beta chain</fullName>
        <ecNumber evidence="12">4.2.1.20</ecNumber>
    </recommendedName>
</protein>
<organism evidence="14 15">
    <name type="scientific">Candidatus Sedimenticola endophacoides</name>
    <dbReference type="NCBI Taxonomy" id="2548426"/>
    <lineage>
        <taxon>Bacteria</taxon>
        <taxon>Pseudomonadati</taxon>
        <taxon>Pseudomonadota</taxon>
        <taxon>Gammaproteobacteria</taxon>
        <taxon>Chromatiales</taxon>
        <taxon>Sedimenticolaceae</taxon>
        <taxon>Sedimenticola</taxon>
    </lineage>
</organism>
<comment type="cofactor">
    <cofactor evidence="1 12">
        <name>pyridoxal 5'-phosphate</name>
        <dbReference type="ChEBI" id="CHEBI:597326"/>
    </cofactor>
</comment>
<dbReference type="PANTHER" id="PTHR48077">
    <property type="entry name" value="TRYPTOPHAN SYNTHASE-RELATED"/>
    <property type="match status" value="1"/>
</dbReference>
<dbReference type="InterPro" id="IPR001926">
    <property type="entry name" value="TrpB-like_PALP"/>
</dbReference>
<proteinExistence type="inferred from homology"/>
<comment type="function">
    <text evidence="2 12">The beta subunit is responsible for the synthesis of L-tryptophan from indole and L-serine.</text>
</comment>
<sequence length="449" mass="48720">MQTKILLNESDMPTHWYNVVADMPNPPAPPLGPDGNPVGPDALAAIFPEALILQEVSAERWIPIPEEVRQALSLWRPSPLYRAHRLEQALGTPAKIYYKNEAVSPAGSHKPNTAIPQAYYNKQAGIRKLSTETGAGQWGCSLSLAGQLFGLEVEVFMVKISYDQKPYRRTMMRTWGAQVHASPTDLTESGRRILAGHPDSEGSLGIAISEAVEVAAQSADTNYALGSVLNHVLLHQTIIGEEAKRQLELAGDYPDMIFAPCGGGSNFGGIAFPFFADKAAGREVRLVAVEPTSCPTLTKGIYAYDYGDAIGLTPLLKMYTLGHDFMPPGIHAGGLRYHGDSALISQLHHEGLVEAVAVPQLETFQAGVLFAQNEGIVPAPESTHAIAAVIREANRCRESGEPKTLLFNLSGHGHFDMSAYDRYFAGELQDYDYPEEAIREALAHLPKVG</sequence>
<name>A0A6N4DNQ5_9GAMM</name>
<dbReference type="GO" id="GO:0052684">
    <property type="term" value="F:L-serine hydro-lyase (adding indole, L-tryptophan-forming) activity"/>
    <property type="evidence" value="ECO:0007669"/>
    <property type="project" value="TreeGrafter"/>
</dbReference>
<feature type="modified residue" description="N6-(pyridoxal phosphate)lysine" evidence="12">
    <location>
        <position position="110"/>
    </location>
</feature>
<dbReference type="InterPro" id="IPR006653">
    <property type="entry name" value="Trp_synth_b_CS"/>
</dbReference>
<accession>A0A6N4DNQ5</accession>
<dbReference type="Pfam" id="PF00291">
    <property type="entry name" value="PALP"/>
    <property type="match status" value="1"/>
</dbReference>
<keyword evidence="9 12" id="KW-0057">Aromatic amino acid biosynthesis</keyword>
<comment type="subunit">
    <text evidence="5 12">Tetramer of two alpha and two beta chains.</text>
</comment>
<evidence type="ECO:0000256" key="2">
    <source>
        <dbReference type="ARBA" id="ARBA00002786"/>
    </source>
</evidence>
<dbReference type="PIRSF" id="PIRSF001413">
    <property type="entry name" value="Trp_syn_beta"/>
    <property type="match status" value="1"/>
</dbReference>
<evidence type="ECO:0000313" key="15">
    <source>
        <dbReference type="Proteomes" id="UP000250928"/>
    </source>
</evidence>
<gene>
    <name evidence="12" type="primary">trpB</name>
    <name evidence="14" type="ORF">C3L24_09840</name>
</gene>
<dbReference type="UniPathway" id="UPA00035">
    <property type="reaction ID" value="UER00044"/>
</dbReference>
<evidence type="ECO:0000256" key="12">
    <source>
        <dbReference type="HAMAP-Rule" id="MF_00133"/>
    </source>
</evidence>
<dbReference type="NCBIfam" id="TIGR01415">
    <property type="entry name" value="trpB_rel"/>
    <property type="match status" value="1"/>
</dbReference>
<keyword evidence="8 12" id="KW-0663">Pyridoxal phosphate</keyword>
<keyword evidence="10 12" id="KW-0456">Lyase</keyword>
<evidence type="ECO:0000256" key="9">
    <source>
        <dbReference type="ARBA" id="ARBA00023141"/>
    </source>
</evidence>
<evidence type="ECO:0000256" key="1">
    <source>
        <dbReference type="ARBA" id="ARBA00001933"/>
    </source>
</evidence>
<dbReference type="GO" id="GO:0005737">
    <property type="term" value="C:cytoplasm"/>
    <property type="evidence" value="ECO:0007669"/>
    <property type="project" value="TreeGrafter"/>
</dbReference>
<evidence type="ECO:0000313" key="14">
    <source>
        <dbReference type="EMBL" id="PUE00001.1"/>
    </source>
</evidence>
<dbReference type="PIRSF" id="PIRSF500824">
    <property type="entry name" value="TrpB_prok"/>
    <property type="match status" value="1"/>
</dbReference>
<dbReference type="NCBIfam" id="NF009057">
    <property type="entry name" value="PRK12391.1"/>
    <property type="match status" value="1"/>
</dbReference>
<evidence type="ECO:0000256" key="5">
    <source>
        <dbReference type="ARBA" id="ARBA00011270"/>
    </source>
</evidence>
<feature type="domain" description="Tryptophan synthase beta chain-like PALP" evidence="13">
    <location>
        <begin position="75"/>
        <end position="411"/>
    </location>
</feature>
<dbReference type="PROSITE" id="PS00168">
    <property type="entry name" value="TRP_SYNTHASE_BETA"/>
    <property type="match status" value="1"/>
</dbReference>
<evidence type="ECO:0000256" key="7">
    <source>
        <dbReference type="ARBA" id="ARBA00022822"/>
    </source>
</evidence>
<keyword evidence="7 12" id="KW-0822">Tryptophan biosynthesis</keyword>
<dbReference type="GO" id="GO:0004834">
    <property type="term" value="F:tryptophan synthase activity"/>
    <property type="evidence" value="ECO:0007669"/>
    <property type="project" value="UniProtKB-UniRule"/>
</dbReference>
<evidence type="ECO:0000256" key="10">
    <source>
        <dbReference type="ARBA" id="ARBA00023239"/>
    </source>
</evidence>
<dbReference type="InterPro" id="IPR023026">
    <property type="entry name" value="Trp_synth_beta/beta-like"/>
</dbReference>
<reference evidence="14 15" key="1">
    <citation type="submission" date="2018-01" db="EMBL/GenBank/DDBJ databases">
        <title>Novel co-symbiosis in the lucinid bivalve Phacoides pectinatus.</title>
        <authorList>
            <person name="Lim S.J."/>
            <person name="Davis B.G."/>
            <person name="Gill D.E."/>
            <person name="Engel A.S."/>
            <person name="Anderson L.C."/>
            <person name="Campbell B.J."/>
        </authorList>
    </citation>
    <scope>NUCLEOTIDE SEQUENCE [LARGE SCALE GENOMIC DNA]</scope>
    <source>
        <strain evidence="14">N3_P5</strain>
    </source>
</reference>
<dbReference type="EC" id="4.2.1.20" evidence="12"/>
<dbReference type="GO" id="GO:0030170">
    <property type="term" value="F:pyridoxal phosphate binding"/>
    <property type="evidence" value="ECO:0007669"/>
    <property type="project" value="InterPro"/>
</dbReference>
<comment type="caution">
    <text evidence="14">The sequence shown here is derived from an EMBL/GenBank/DDBJ whole genome shotgun (WGS) entry which is preliminary data.</text>
</comment>
<dbReference type="EMBL" id="PQCO01000236">
    <property type="protein sequence ID" value="PUE00001.1"/>
    <property type="molecule type" value="Genomic_DNA"/>
</dbReference>
<dbReference type="SUPFAM" id="SSF53686">
    <property type="entry name" value="Tryptophan synthase beta subunit-like PLP-dependent enzymes"/>
    <property type="match status" value="1"/>
</dbReference>
<comment type="catalytic activity">
    <reaction evidence="11 12">
        <text>(1S,2R)-1-C-(indol-3-yl)glycerol 3-phosphate + L-serine = D-glyceraldehyde 3-phosphate + L-tryptophan + H2O</text>
        <dbReference type="Rhea" id="RHEA:10532"/>
        <dbReference type="ChEBI" id="CHEBI:15377"/>
        <dbReference type="ChEBI" id="CHEBI:33384"/>
        <dbReference type="ChEBI" id="CHEBI:57912"/>
        <dbReference type="ChEBI" id="CHEBI:58866"/>
        <dbReference type="ChEBI" id="CHEBI:59776"/>
        <dbReference type="EC" id="4.2.1.20"/>
    </reaction>
</comment>
<dbReference type="Proteomes" id="UP000250928">
    <property type="component" value="Unassembled WGS sequence"/>
</dbReference>
<evidence type="ECO:0000256" key="4">
    <source>
        <dbReference type="ARBA" id="ARBA00009982"/>
    </source>
</evidence>
<dbReference type="InterPro" id="IPR006316">
    <property type="entry name" value="Trp_synth_b-like"/>
</dbReference>
<dbReference type="AlphaFoldDB" id="A0A6N4DNQ5"/>
<evidence type="ECO:0000256" key="8">
    <source>
        <dbReference type="ARBA" id="ARBA00022898"/>
    </source>
</evidence>
<dbReference type="Gene3D" id="3.40.50.1100">
    <property type="match status" value="2"/>
</dbReference>
<keyword evidence="6 12" id="KW-0028">Amino-acid biosynthesis</keyword>
<evidence type="ECO:0000259" key="13">
    <source>
        <dbReference type="Pfam" id="PF00291"/>
    </source>
</evidence>
<comment type="pathway">
    <text evidence="3 12">Amino-acid biosynthesis; L-tryptophan biosynthesis; L-tryptophan from chorismate: step 5/5.</text>
</comment>
<dbReference type="PANTHER" id="PTHR48077:SF6">
    <property type="entry name" value="TRYPTOPHAN SYNTHASE"/>
    <property type="match status" value="1"/>
</dbReference>
<dbReference type="HAMAP" id="MF_00133">
    <property type="entry name" value="Trp_synth_beta"/>
    <property type="match status" value="1"/>
</dbReference>
<comment type="similarity">
    <text evidence="4 12">Belongs to the TrpB family.</text>
</comment>
<dbReference type="InterPro" id="IPR036052">
    <property type="entry name" value="TrpB-like_PALP_sf"/>
</dbReference>
<evidence type="ECO:0000256" key="6">
    <source>
        <dbReference type="ARBA" id="ARBA00022605"/>
    </source>
</evidence>
<evidence type="ECO:0000256" key="3">
    <source>
        <dbReference type="ARBA" id="ARBA00004733"/>
    </source>
</evidence>
<evidence type="ECO:0000256" key="11">
    <source>
        <dbReference type="ARBA" id="ARBA00049047"/>
    </source>
</evidence>